<gene>
    <name evidence="10" type="ORF">KEM09_00110</name>
</gene>
<evidence type="ECO:0000313" key="11">
    <source>
        <dbReference type="Proteomes" id="UP000721861"/>
    </source>
</evidence>
<keyword evidence="1" id="KW-0031">Aminopeptidase</keyword>
<evidence type="ECO:0000256" key="6">
    <source>
        <dbReference type="ARBA" id="ARBA00022833"/>
    </source>
</evidence>
<protein>
    <submittedName>
        <fullName evidence="10">M28 family peptidase</fullName>
    </submittedName>
</protein>
<evidence type="ECO:0000256" key="4">
    <source>
        <dbReference type="ARBA" id="ARBA00022729"/>
    </source>
</evidence>
<keyword evidence="11" id="KW-1185">Reference proteome</keyword>
<dbReference type="SUPFAM" id="SSF53187">
    <property type="entry name" value="Zn-dependent exopeptidases"/>
    <property type="match status" value="1"/>
</dbReference>
<feature type="chain" id="PRO_5045521363" evidence="7">
    <location>
        <begin position="19"/>
        <end position="497"/>
    </location>
</feature>
<dbReference type="RefSeq" id="WP_212223543.1">
    <property type="nucleotide sequence ID" value="NZ_JAGUCN010000001.1"/>
</dbReference>
<dbReference type="InterPro" id="IPR046450">
    <property type="entry name" value="PA_dom_sf"/>
</dbReference>
<dbReference type="PANTHER" id="PTHR12147:SF56">
    <property type="entry name" value="AMINOPEPTIDASE YDR415C-RELATED"/>
    <property type="match status" value="1"/>
</dbReference>
<evidence type="ECO:0000256" key="2">
    <source>
        <dbReference type="ARBA" id="ARBA00022670"/>
    </source>
</evidence>
<keyword evidence="4 7" id="KW-0732">Signal</keyword>
<dbReference type="InterPro" id="IPR007484">
    <property type="entry name" value="Peptidase_M28"/>
</dbReference>
<keyword evidence="5" id="KW-0378">Hydrolase</keyword>
<dbReference type="EMBL" id="JAGUCN010000001">
    <property type="protein sequence ID" value="MBS2209785.1"/>
    <property type="molecule type" value="Genomic_DNA"/>
</dbReference>
<comment type="caution">
    <text evidence="10">The sequence shown here is derived from an EMBL/GenBank/DDBJ whole genome shotgun (WGS) entry which is preliminary data.</text>
</comment>
<name>A0ABS5K424_9BACT</name>
<dbReference type="InterPro" id="IPR003137">
    <property type="entry name" value="PA_domain"/>
</dbReference>
<feature type="domain" description="Peptidase M28" evidence="9">
    <location>
        <begin position="278"/>
        <end position="472"/>
    </location>
</feature>
<dbReference type="Pfam" id="PF04389">
    <property type="entry name" value="Peptidase_M28"/>
    <property type="match status" value="1"/>
</dbReference>
<organism evidence="10 11">
    <name type="scientific">Carboxylicivirga mesophila</name>
    <dbReference type="NCBI Taxonomy" id="1166478"/>
    <lineage>
        <taxon>Bacteria</taxon>
        <taxon>Pseudomonadati</taxon>
        <taxon>Bacteroidota</taxon>
        <taxon>Bacteroidia</taxon>
        <taxon>Marinilabiliales</taxon>
        <taxon>Marinilabiliaceae</taxon>
        <taxon>Carboxylicivirga</taxon>
    </lineage>
</organism>
<sequence>MRNILFLTFLLLTSNLQAQDEEVILKYFHSITSEEVFGYAKTLAGPEYDGRLAGSPGYTKAAEYVAEHLKEWGIQPGYNSSYFKHYPLDYTTVNSVGSLTALLIDSKGNTIAKSYSFPEHYYPGSNSGNGEVSGDLVYVGYGITAPEHQYDDYKGIDVKNKIVMLESGHPKPENAKDWDDWAAYAGSSEKMNNAIQHGAKGVLFISKIASPGITYNKDIIYCHIDDKVAEEFFFARHLSLEKVRKVLKEKNKPQSIELKHNITLSADTKHHPDGSYANIIGIIPGSDPLLKDEVIMVGAHLDGQGNLGELFPGALDNASGVADIMAAARALSNLPAPKRTIAFFFIGAEEKGLLGALEYAKDPLFNKDKTICYINLDMVGNGNGLYFGGGQSFPGIYKHFEAANEQYIHRTMKTNYLNRSYKGRPRTDGMALSQHGFRALSVHCTDRVKKLYYHHPADTPETLVPEIMEDVSKWLYLGLYSLANAESIDLNEVIKPE</sequence>
<dbReference type="SUPFAM" id="SSF52025">
    <property type="entry name" value="PA domain"/>
    <property type="match status" value="1"/>
</dbReference>
<evidence type="ECO:0000256" key="3">
    <source>
        <dbReference type="ARBA" id="ARBA00022723"/>
    </source>
</evidence>
<dbReference type="Proteomes" id="UP000721861">
    <property type="component" value="Unassembled WGS sequence"/>
</dbReference>
<keyword evidence="3" id="KW-0479">Metal-binding</keyword>
<dbReference type="Gene3D" id="3.50.30.30">
    <property type="match status" value="1"/>
</dbReference>
<dbReference type="Gene3D" id="3.40.630.10">
    <property type="entry name" value="Zn peptidases"/>
    <property type="match status" value="1"/>
</dbReference>
<dbReference type="Pfam" id="PF02225">
    <property type="entry name" value="PA"/>
    <property type="match status" value="1"/>
</dbReference>
<keyword evidence="2" id="KW-0645">Protease</keyword>
<accession>A0ABS5K424</accession>
<dbReference type="PANTHER" id="PTHR12147">
    <property type="entry name" value="METALLOPEPTIDASE M28 FAMILY MEMBER"/>
    <property type="match status" value="1"/>
</dbReference>
<proteinExistence type="predicted"/>
<evidence type="ECO:0000256" key="5">
    <source>
        <dbReference type="ARBA" id="ARBA00022801"/>
    </source>
</evidence>
<evidence type="ECO:0000256" key="1">
    <source>
        <dbReference type="ARBA" id="ARBA00022438"/>
    </source>
</evidence>
<evidence type="ECO:0000313" key="10">
    <source>
        <dbReference type="EMBL" id="MBS2209785.1"/>
    </source>
</evidence>
<evidence type="ECO:0000259" key="8">
    <source>
        <dbReference type="Pfam" id="PF02225"/>
    </source>
</evidence>
<dbReference type="InterPro" id="IPR045175">
    <property type="entry name" value="M28_fam"/>
</dbReference>
<feature type="domain" description="PA" evidence="8">
    <location>
        <begin position="132"/>
        <end position="210"/>
    </location>
</feature>
<evidence type="ECO:0000259" key="9">
    <source>
        <dbReference type="Pfam" id="PF04389"/>
    </source>
</evidence>
<evidence type="ECO:0000256" key="7">
    <source>
        <dbReference type="SAM" id="SignalP"/>
    </source>
</evidence>
<feature type="signal peptide" evidence="7">
    <location>
        <begin position="1"/>
        <end position="18"/>
    </location>
</feature>
<keyword evidence="6" id="KW-0862">Zinc</keyword>
<reference evidence="10 11" key="1">
    <citation type="journal article" date="2014" name="Int. J. Syst. Evol. Microbiol.">
        <title>Carboxylicivirga gen. nov. in the family Marinilabiliaceae with two novel species, Carboxylicivirga mesophila sp. nov. and Carboxylicivirga taeanensis sp. nov., and reclassification of Cytophaga fermentans as Saccharicrinis fermentans gen. nov., comb. nov.</title>
        <authorList>
            <person name="Yang S.H."/>
            <person name="Seo H.S."/>
            <person name="Woo J.H."/>
            <person name="Oh H.M."/>
            <person name="Jang H."/>
            <person name="Lee J.H."/>
            <person name="Kim S.J."/>
            <person name="Kwon K.K."/>
        </authorList>
    </citation>
    <scope>NUCLEOTIDE SEQUENCE [LARGE SCALE GENOMIC DNA]</scope>
    <source>
        <strain evidence="10 11">JCM 18290</strain>
    </source>
</reference>